<dbReference type="NCBIfam" id="TIGR00538">
    <property type="entry name" value="hemN"/>
    <property type="match status" value="1"/>
</dbReference>
<reference evidence="19 20" key="1">
    <citation type="submission" date="2017-05" db="EMBL/GenBank/DDBJ databases">
        <title>Complete and WGS of Bordetella genogroups.</title>
        <authorList>
            <person name="Spilker T."/>
            <person name="LiPuma J."/>
        </authorList>
    </citation>
    <scope>NUCLEOTIDE SEQUENCE [LARGE SCALE GENOMIC DNA]</scope>
    <source>
        <strain evidence="19 20">AU10456</strain>
    </source>
</reference>
<dbReference type="EC" id="1.3.98.3" evidence="14"/>
<evidence type="ECO:0000256" key="2">
    <source>
        <dbReference type="ARBA" id="ARBA00004785"/>
    </source>
</evidence>
<keyword evidence="12 14" id="KW-0627">Porphyrin biosynthesis</keyword>
<comment type="subcellular location">
    <subcellularLocation>
        <location evidence="1 14">Cytoplasm</location>
    </subcellularLocation>
</comment>
<dbReference type="Gene3D" id="1.10.10.920">
    <property type="match status" value="1"/>
</dbReference>
<dbReference type="GO" id="GO:0051539">
    <property type="term" value="F:4 iron, 4 sulfur cluster binding"/>
    <property type="evidence" value="ECO:0007669"/>
    <property type="project" value="UniProtKB-KW"/>
</dbReference>
<feature type="binding site" evidence="16">
    <location>
        <position position="92"/>
    </location>
    <ligand>
        <name>[4Fe-4S] cluster</name>
        <dbReference type="ChEBI" id="CHEBI:49883"/>
        <note>4Fe-4S-S-AdoMet</note>
    </ligand>
</feature>
<evidence type="ECO:0000256" key="15">
    <source>
        <dbReference type="PIRSR" id="PIRSR000167-1"/>
    </source>
</evidence>
<dbReference type="Gene3D" id="3.20.20.70">
    <property type="entry name" value="Aldolase class I"/>
    <property type="match status" value="1"/>
</dbReference>
<dbReference type="SUPFAM" id="SSF102114">
    <property type="entry name" value="Radical SAM enzymes"/>
    <property type="match status" value="1"/>
</dbReference>
<dbReference type="CDD" id="cd01335">
    <property type="entry name" value="Radical_SAM"/>
    <property type="match status" value="1"/>
</dbReference>
<dbReference type="InterPro" id="IPR004558">
    <property type="entry name" value="Coprogen_oxidase_HemN"/>
</dbReference>
<dbReference type="GO" id="GO:0051989">
    <property type="term" value="F:coproporphyrinogen dehydrogenase activity"/>
    <property type="evidence" value="ECO:0007669"/>
    <property type="project" value="UniProtKB-EC"/>
</dbReference>
<protein>
    <recommendedName>
        <fullName evidence="14">Coproporphyrinogen-III oxidase</fullName>
        <ecNumber evidence="14">1.3.98.3</ecNumber>
    </recommendedName>
</protein>
<feature type="binding site" evidence="15">
    <location>
        <position position="356"/>
    </location>
    <ligand>
        <name>S-adenosyl-L-methionine</name>
        <dbReference type="ChEBI" id="CHEBI:59789"/>
        <label>1</label>
    </ligand>
</feature>
<evidence type="ECO:0000259" key="18">
    <source>
        <dbReference type="PROSITE" id="PS51918"/>
    </source>
</evidence>
<dbReference type="InterPro" id="IPR007197">
    <property type="entry name" value="rSAM"/>
</dbReference>
<feature type="binding site" evidence="15">
    <location>
        <begin position="140"/>
        <end position="141"/>
    </location>
    <ligand>
        <name>S-adenosyl-L-methionine</name>
        <dbReference type="ChEBI" id="CHEBI:59789"/>
        <label>2</label>
    </ligand>
</feature>
<dbReference type="InterPro" id="IPR013785">
    <property type="entry name" value="Aldolase_TIM"/>
</dbReference>
<evidence type="ECO:0000256" key="3">
    <source>
        <dbReference type="ARBA" id="ARBA00005493"/>
    </source>
</evidence>
<dbReference type="SFLD" id="SFLDG01065">
    <property type="entry name" value="anaerobic_coproporphyrinogen-I"/>
    <property type="match status" value="1"/>
</dbReference>
<accession>A0A261TWF3</accession>
<dbReference type="GO" id="GO:0006782">
    <property type="term" value="P:protoporphyrinogen IX biosynthetic process"/>
    <property type="evidence" value="ECO:0007669"/>
    <property type="project" value="UniProtKB-UniPathway"/>
</dbReference>
<dbReference type="OrthoDB" id="9808022at2"/>
<evidence type="ECO:0000313" key="19">
    <source>
        <dbReference type="EMBL" id="OZI53492.1"/>
    </source>
</evidence>
<evidence type="ECO:0000256" key="13">
    <source>
        <dbReference type="ARBA" id="ARBA00048321"/>
    </source>
</evidence>
<evidence type="ECO:0000256" key="10">
    <source>
        <dbReference type="ARBA" id="ARBA00023004"/>
    </source>
</evidence>
<feature type="binding site" evidence="15">
    <location>
        <position position="270"/>
    </location>
    <ligand>
        <name>S-adenosyl-L-methionine</name>
        <dbReference type="ChEBI" id="CHEBI:59789"/>
        <label>2</label>
    </ligand>
</feature>
<dbReference type="InterPro" id="IPR034505">
    <property type="entry name" value="Coproporphyrinogen-III_oxidase"/>
</dbReference>
<evidence type="ECO:0000256" key="16">
    <source>
        <dbReference type="PIRSR" id="PIRSR000167-2"/>
    </source>
</evidence>
<evidence type="ECO:0000256" key="9">
    <source>
        <dbReference type="ARBA" id="ARBA00023002"/>
    </source>
</evidence>
<proteinExistence type="inferred from homology"/>
<feature type="domain" description="Radical SAM core" evidence="18">
    <location>
        <begin position="73"/>
        <end position="307"/>
    </location>
</feature>
<evidence type="ECO:0000256" key="8">
    <source>
        <dbReference type="ARBA" id="ARBA00022723"/>
    </source>
</evidence>
<dbReference type="GO" id="GO:0005737">
    <property type="term" value="C:cytoplasm"/>
    <property type="evidence" value="ECO:0007669"/>
    <property type="project" value="UniProtKB-SubCell"/>
</dbReference>
<dbReference type="AlphaFoldDB" id="A0A261TWF3"/>
<comment type="pathway">
    <text evidence="2 14">Porphyrin-containing compound metabolism; protoporphyrin-IX biosynthesis; protoporphyrinogen-IX from coproporphyrinogen-III (AdoMet route): step 1/1.</text>
</comment>
<feature type="binding site" evidence="16">
    <location>
        <position position="88"/>
    </location>
    <ligand>
        <name>[4Fe-4S] cluster</name>
        <dbReference type="ChEBI" id="CHEBI:49883"/>
        <note>4Fe-4S-S-AdoMet</note>
    </ligand>
</feature>
<evidence type="ECO:0000256" key="6">
    <source>
        <dbReference type="ARBA" id="ARBA00022490"/>
    </source>
</evidence>
<evidence type="ECO:0000256" key="11">
    <source>
        <dbReference type="ARBA" id="ARBA00023014"/>
    </source>
</evidence>
<keyword evidence="11 14" id="KW-0411">Iron-sulfur</keyword>
<comment type="caution">
    <text evidence="19">The sequence shown here is derived from an EMBL/GenBank/DDBJ whole genome shotgun (WGS) entry which is preliminary data.</text>
</comment>
<keyword evidence="7 14" id="KW-0949">S-adenosyl-L-methionine</keyword>
<dbReference type="SMART" id="SM00729">
    <property type="entry name" value="Elp3"/>
    <property type="match status" value="1"/>
</dbReference>
<dbReference type="EMBL" id="NEVP01000004">
    <property type="protein sequence ID" value="OZI53492.1"/>
    <property type="molecule type" value="Genomic_DNA"/>
</dbReference>
<evidence type="ECO:0000313" key="20">
    <source>
        <dbReference type="Proteomes" id="UP000216913"/>
    </source>
</evidence>
<evidence type="ECO:0000256" key="5">
    <source>
        <dbReference type="ARBA" id="ARBA00022485"/>
    </source>
</evidence>
<keyword evidence="8 14" id="KW-0479">Metal-binding</keyword>
<evidence type="ECO:0000256" key="17">
    <source>
        <dbReference type="SAM" id="MobiDB-lite"/>
    </source>
</evidence>
<comment type="subunit">
    <text evidence="4">Monomer.</text>
</comment>
<feature type="binding site" evidence="15">
    <location>
        <position position="139"/>
    </location>
    <ligand>
        <name>S-adenosyl-L-methionine</name>
        <dbReference type="ChEBI" id="CHEBI:59789"/>
        <label>1</label>
    </ligand>
</feature>
<keyword evidence="9 14" id="KW-0560">Oxidoreductase</keyword>
<dbReference type="UniPathway" id="UPA00251">
    <property type="reaction ID" value="UER00323"/>
</dbReference>
<dbReference type="Pfam" id="PF04055">
    <property type="entry name" value="Radical_SAM"/>
    <property type="match status" value="1"/>
</dbReference>
<keyword evidence="10 14" id="KW-0408">Iron</keyword>
<dbReference type="Proteomes" id="UP000216913">
    <property type="component" value="Unassembled WGS sequence"/>
</dbReference>
<feature type="binding site" evidence="15">
    <location>
        <position position="82"/>
    </location>
    <ligand>
        <name>S-adenosyl-L-methionine</name>
        <dbReference type="ChEBI" id="CHEBI:59789"/>
        <label>1</label>
    </ligand>
</feature>
<feature type="binding site" evidence="15">
    <location>
        <position position="199"/>
    </location>
    <ligand>
        <name>S-adenosyl-L-methionine</name>
        <dbReference type="ChEBI" id="CHEBI:59789"/>
        <label>2</label>
    </ligand>
</feature>
<organism evidence="19 20">
    <name type="scientific">Bordetella genomosp. 5</name>
    <dbReference type="NCBI Taxonomy" id="1395608"/>
    <lineage>
        <taxon>Bacteria</taxon>
        <taxon>Pseudomonadati</taxon>
        <taxon>Pseudomonadota</taxon>
        <taxon>Betaproteobacteria</taxon>
        <taxon>Burkholderiales</taxon>
        <taxon>Alcaligenaceae</taxon>
        <taxon>Bordetella</taxon>
    </lineage>
</organism>
<dbReference type="PANTHER" id="PTHR13932:SF6">
    <property type="entry name" value="OXYGEN-INDEPENDENT COPROPORPHYRINOGEN III OXIDASE"/>
    <property type="match status" value="1"/>
</dbReference>
<comment type="catalytic activity">
    <reaction evidence="13 14">
        <text>coproporphyrinogen III + 2 S-adenosyl-L-methionine = protoporphyrinogen IX + 2 5'-deoxyadenosine + 2 L-methionine + 2 CO2</text>
        <dbReference type="Rhea" id="RHEA:15425"/>
        <dbReference type="ChEBI" id="CHEBI:16526"/>
        <dbReference type="ChEBI" id="CHEBI:17319"/>
        <dbReference type="ChEBI" id="CHEBI:57307"/>
        <dbReference type="ChEBI" id="CHEBI:57309"/>
        <dbReference type="ChEBI" id="CHEBI:57844"/>
        <dbReference type="ChEBI" id="CHEBI:59789"/>
        <dbReference type="EC" id="1.3.98.3"/>
    </reaction>
</comment>
<dbReference type="FunFam" id="3.80.30.20:FF:000012">
    <property type="entry name" value="Coproporphyrinogen-III oxidase"/>
    <property type="match status" value="1"/>
</dbReference>
<dbReference type="PANTHER" id="PTHR13932">
    <property type="entry name" value="COPROPORPHYRINIGEN III OXIDASE"/>
    <property type="match status" value="1"/>
</dbReference>
<dbReference type="SFLD" id="SFLDS00029">
    <property type="entry name" value="Radical_SAM"/>
    <property type="match status" value="1"/>
</dbReference>
<dbReference type="InterPro" id="IPR006638">
    <property type="entry name" value="Elp3/MiaA/NifB-like_rSAM"/>
</dbReference>
<evidence type="ECO:0000256" key="4">
    <source>
        <dbReference type="ARBA" id="ARBA00011245"/>
    </source>
</evidence>
<dbReference type="PROSITE" id="PS51918">
    <property type="entry name" value="RADICAL_SAM"/>
    <property type="match status" value="1"/>
</dbReference>
<feature type="binding site" evidence="15">
    <location>
        <position position="211"/>
    </location>
    <ligand>
        <name>S-adenosyl-L-methionine</name>
        <dbReference type="ChEBI" id="CHEBI:59789"/>
        <label>2</label>
    </ligand>
</feature>
<comment type="similarity">
    <text evidence="3 14">Belongs to the anaerobic coproporphyrinogen-III oxidase family.</text>
</comment>
<dbReference type="GO" id="GO:0046872">
    <property type="term" value="F:metal ion binding"/>
    <property type="evidence" value="ECO:0007669"/>
    <property type="project" value="UniProtKB-KW"/>
</dbReference>
<keyword evidence="6 14" id="KW-0963">Cytoplasm</keyword>
<evidence type="ECO:0000256" key="14">
    <source>
        <dbReference type="PIRNR" id="PIRNR000167"/>
    </source>
</evidence>
<keyword evidence="20" id="KW-1185">Reference proteome</keyword>
<dbReference type="SFLD" id="SFLDG01082">
    <property type="entry name" value="B12-binding_domain_containing"/>
    <property type="match status" value="1"/>
</dbReference>
<evidence type="ECO:0000256" key="12">
    <source>
        <dbReference type="ARBA" id="ARBA00023244"/>
    </source>
</evidence>
<comment type="cofactor">
    <cofactor evidence="14 16">
        <name>[4Fe-4S] cluster</name>
        <dbReference type="ChEBI" id="CHEBI:49883"/>
    </cofactor>
    <text evidence="14 16">Binds 1 [4Fe-4S] cluster. The cluster is coordinated with 3 cysteines and an exchangeable S-adenosyl-L-methionine.</text>
</comment>
<gene>
    <name evidence="19" type="ORF">CAL25_05795</name>
</gene>
<dbReference type="PIRSF" id="PIRSF000167">
    <property type="entry name" value="HemN"/>
    <property type="match status" value="1"/>
</dbReference>
<evidence type="ECO:0000256" key="1">
    <source>
        <dbReference type="ARBA" id="ARBA00004496"/>
    </source>
</evidence>
<feature type="binding site" evidence="15">
    <location>
        <position position="236"/>
    </location>
    <ligand>
        <name>S-adenosyl-L-methionine</name>
        <dbReference type="ChEBI" id="CHEBI:59789"/>
        <label>2</label>
    </ligand>
</feature>
<feature type="binding site" evidence="15">
    <location>
        <position position="172"/>
    </location>
    <ligand>
        <name>S-adenosyl-L-methionine</name>
        <dbReference type="ChEBI" id="CHEBI:59789"/>
        <label>2</label>
    </ligand>
</feature>
<feature type="binding site" evidence="16">
    <location>
        <position position="95"/>
    </location>
    <ligand>
        <name>[4Fe-4S] cluster</name>
        <dbReference type="ChEBI" id="CHEBI:49883"/>
        <note>4Fe-4S-S-AdoMet</note>
    </ligand>
</feature>
<name>A0A261TWF3_9BORD</name>
<keyword evidence="5 14" id="KW-0004">4Fe-4S</keyword>
<feature type="binding site" evidence="15">
    <location>
        <begin position="94"/>
        <end position="96"/>
    </location>
    <ligand>
        <name>S-adenosyl-L-methionine</name>
        <dbReference type="ChEBI" id="CHEBI:59789"/>
        <label>2</label>
    </ligand>
</feature>
<feature type="region of interest" description="Disordered" evidence="17">
    <location>
        <begin position="1"/>
        <end position="25"/>
    </location>
</feature>
<evidence type="ECO:0000256" key="7">
    <source>
        <dbReference type="ARBA" id="ARBA00022691"/>
    </source>
</evidence>
<dbReference type="InterPro" id="IPR058240">
    <property type="entry name" value="rSAM_sf"/>
</dbReference>
<sequence length="496" mass="55125">MPPEPQAQRDQNLAQQDRPGLDQAAIPAPAFSPELLARMSKNGPRYTSYPTADRYTPAFGPDDYQAALQVRARTPGQPLSLYIHIPFCESVCYYCACNKIVTRHHDRASRYLAALEREIALHTAVLGEGEPVSQLHFGGGTPTFLSDDELDRLMQVLRARFAFQPDAEISIEVDPRTVSAERLAHLARLGFNRLSLGVQDFDEAVQRAIHRVQPFEQVEALMRSARELGFASINMDLIYGLPLQSAASFARTIALVGALRPDRIALYAYAHLPERFKPQRRILDSDLPDPATRVGLLGSAIAGFLELGYVYIGMDHFALPEDSLARARASGQLQRNFQGYSTQPDCDLVALGVSSIGRVGSVYAQNVKTLDAYYERIEAGRFATERGLQCTPDDLVRRDIIMALMCRGEVDLADHVSHCGGTCGSACRRSDTDRVAEQYPTELARLRELEALELCSLDGSRVRVTPQGWYFVRAIAMTFDRRLRDDAVAGRYSRIA</sequence>
<dbReference type="GO" id="GO:0004109">
    <property type="term" value="F:coproporphyrinogen oxidase activity"/>
    <property type="evidence" value="ECO:0007669"/>
    <property type="project" value="InterPro"/>
</dbReference>